<comment type="subcellular location">
    <subcellularLocation>
        <location evidence="4">Cell membrane</location>
        <topology evidence="4">Multi-pass membrane protein</topology>
    </subcellularLocation>
</comment>
<dbReference type="PANTHER" id="PTHR33269">
    <property type="entry name" value="NADH-UBIQUINONE OXIDOREDUCTASE CHAIN 6"/>
    <property type="match status" value="1"/>
</dbReference>
<feature type="transmembrane region" description="Helical" evidence="4">
    <location>
        <begin position="57"/>
        <end position="77"/>
    </location>
</feature>
<accession>A0ABP1CF31</accession>
<feature type="transmembrane region" description="Helical" evidence="4">
    <location>
        <begin position="29"/>
        <end position="51"/>
    </location>
</feature>
<comment type="function">
    <text evidence="4">NDH-1 shuttles electrons from NADH, via FMN and iron-sulfur (Fe-S) centers, to quinones in the respiratory chain. Couples the redox reaction to proton translocation (for every two electrons transferred, four hydrogen ions are translocated across the cytoplasmic membrane), and thus conserves the redox energy in a proton gradient.</text>
</comment>
<dbReference type="InterPro" id="IPR042106">
    <property type="entry name" value="Nuo/plastoQ_OxRdtase_6_NuoJ"/>
</dbReference>
<reference evidence="5" key="1">
    <citation type="submission" date="2024-04" db="EMBL/GenBank/DDBJ databases">
        <authorList>
            <person name="Manzano-Marin A."/>
            <person name="Manzano-Marin A."/>
            <person name="Alejandro Manzano Marin A."/>
        </authorList>
    </citation>
    <scope>NUCLEOTIDE SEQUENCE [LARGE SCALE GENOMIC DNA]</scope>
    <source>
        <strain evidence="5">TABTEA</strain>
    </source>
</reference>
<evidence type="ECO:0000256" key="2">
    <source>
        <dbReference type="ARBA" id="ARBA00019907"/>
    </source>
</evidence>
<keyword evidence="6" id="KW-1185">Reference proteome</keyword>
<evidence type="ECO:0000256" key="3">
    <source>
        <dbReference type="ARBA" id="ARBA00025811"/>
    </source>
</evidence>
<protein>
    <recommendedName>
        <fullName evidence="2 4">NADH-quinone oxidoreductase subunit J</fullName>
        <ecNumber evidence="4">7.1.1.-</ecNumber>
    </recommendedName>
</protein>
<organism evidence="5 6">
    <name type="scientific">Candidatus Providencia siddallii</name>
    <dbReference type="NCBI Taxonomy" id="1715285"/>
    <lineage>
        <taxon>Bacteria</taxon>
        <taxon>Pseudomonadati</taxon>
        <taxon>Pseudomonadota</taxon>
        <taxon>Gammaproteobacteria</taxon>
        <taxon>Enterobacterales</taxon>
        <taxon>Morganellaceae</taxon>
        <taxon>Providencia</taxon>
    </lineage>
</organism>
<feature type="transmembrane region" description="Helical" evidence="4">
    <location>
        <begin position="6"/>
        <end position="22"/>
    </location>
</feature>
<keyword evidence="4" id="KW-0520">NAD</keyword>
<feature type="transmembrane region" description="Helical" evidence="4">
    <location>
        <begin position="138"/>
        <end position="159"/>
    </location>
</feature>
<dbReference type="PANTHER" id="PTHR33269:SF17">
    <property type="entry name" value="NADH-UBIQUINONE OXIDOREDUCTASE CHAIN 6"/>
    <property type="match status" value="1"/>
</dbReference>
<dbReference type="EC" id="7.1.1.-" evidence="4"/>
<dbReference type="Pfam" id="PF00499">
    <property type="entry name" value="Oxidored_q3"/>
    <property type="match status" value="1"/>
</dbReference>
<dbReference type="NCBIfam" id="NF005162">
    <property type="entry name" value="PRK06638.1-1"/>
    <property type="match status" value="1"/>
</dbReference>
<evidence type="ECO:0000256" key="1">
    <source>
        <dbReference type="ARBA" id="ARBA00005698"/>
    </source>
</evidence>
<keyword evidence="4" id="KW-1133">Transmembrane helix</keyword>
<dbReference type="Proteomes" id="UP001497533">
    <property type="component" value="Chromosome"/>
</dbReference>
<name>A0ABP1CF31_9GAMM</name>
<dbReference type="InterPro" id="IPR001457">
    <property type="entry name" value="NADH_UbQ/plastoQ_OxRdtase_su6"/>
</dbReference>
<comment type="catalytic activity">
    <reaction evidence="4">
        <text>a quinone + NADH + 5 H(+)(in) = a quinol + NAD(+) + 4 H(+)(out)</text>
        <dbReference type="Rhea" id="RHEA:57888"/>
        <dbReference type="ChEBI" id="CHEBI:15378"/>
        <dbReference type="ChEBI" id="CHEBI:24646"/>
        <dbReference type="ChEBI" id="CHEBI:57540"/>
        <dbReference type="ChEBI" id="CHEBI:57945"/>
        <dbReference type="ChEBI" id="CHEBI:132124"/>
    </reaction>
</comment>
<comment type="similarity">
    <text evidence="1 4">Belongs to the complex I subunit 6 family.</text>
</comment>
<dbReference type="EMBL" id="OZ034688">
    <property type="protein sequence ID" value="CAL1329087.1"/>
    <property type="molecule type" value="Genomic_DNA"/>
</dbReference>
<evidence type="ECO:0000313" key="6">
    <source>
        <dbReference type="Proteomes" id="UP001497533"/>
    </source>
</evidence>
<comment type="subunit">
    <text evidence="3">Composed of 13 different subunits. Subunits NuoA, H, J, K, L, M, N constitute the membrane sector of the complex.</text>
</comment>
<evidence type="ECO:0000313" key="5">
    <source>
        <dbReference type="EMBL" id="CAL1329087.1"/>
    </source>
</evidence>
<gene>
    <name evidence="5" type="primary">nuoJ</name>
    <name evidence="5" type="ORF">PRHACTZTBTEA_156</name>
</gene>
<proteinExistence type="inferred from homology"/>
<evidence type="ECO:0000256" key="4">
    <source>
        <dbReference type="RuleBase" id="RU004429"/>
    </source>
</evidence>
<keyword evidence="4" id="KW-0874">Quinone</keyword>
<sequence length="172" mass="19582">MKYSFYISGFISIFVTFMIIINTNPIYALLYLLISLLSLSVVFFSLGAYFAGVMETIIYAGAIVVLFIFVVMMLNLGKSIKKQKNIYVKSKNWIIFTIISIILLIILIYGINSFPFEERNICNIITIKEIGMSLFGPYILIIEFISFLLLAGLIVAFHIGSNYKKNDINIKK</sequence>
<keyword evidence="4" id="KW-1003">Cell membrane</keyword>
<keyword evidence="4" id="KW-0812">Transmembrane</keyword>
<dbReference type="RefSeq" id="WP_341765141.1">
    <property type="nucleotide sequence ID" value="NZ_OZ034688.1"/>
</dbReference>
<keyword evidence="4" id="KW-0472">Membrane</keyword>
<dbReference type="Gene3D" id="1.20.120.1200">
    <property type="entry name" value="NADH-ubiquinone/plastoquinone oxidoreductase chain 6, subunit NuoJ"/>
    <property type="match status" value="1"/>
</dbReference>
<feature type="transmembrane region" description="Helical" evidence="4">
    <location>
        <begin position="93"/>
        <end position="111"/>
    </location>
</feature>